<sequence length="95" mass="11320">MIKRLESDSTLNLAQTWAQFGLNITRMTMWRSVRGNCNIIREVIFSDENKFNLDDLDRCRHYWRDFRKEPLMLSRRTFGGGSLMNWAAFRKSGKL</sequence>
<reference evidence="1 2" key="1">
    <citation type="submission" date="2014-10" db="EMBL/GenBank/DDBJ databases">
        <title>Draft genome of the hookworm Ancylostoma caninum.</title>
        <authorList>
            <person name="Mitreva M."/>
        </authorList>
    </citation>
    <scope>NUCLEOTIDE SEQUENCE [LARGE SCALE GENOMIC DNA]</scope>
    <source>
        <strain evidence="1 2">Baltimore</strain>
    </source>
</reference>
<dbReference type="InterPro" id="IPR036397">
    <property type="entry name" value="RNaseH_sf"/>
</dbReference>
<dbReference type="Proteomes" id="UP000252519">
    <property type="component" value="Unassembled WGS sequence"/>
</dbReference>
<gene>
    <name evidence="1" type="ORF">ANCCAN_02713</name>
</gene>
<accession>A0A368H5W6</accession>
<dbReference type="Gene3D" id="3.30.420.10">
    <property type="entry name" value="Ribonuclease H-like superfamily/Ribonuclease H"/>
    <property type="match status" value="1"/>
</dbReference>
<dbReference type="STRING" id="29170.A0A368H5W6"/>
<dbReference type="EMBL" id="JOJR01000016">
    <property type="protein sequence ID" value="RCN51148.1"/>
    <property type="molecule type" value="Genomic_DNA"/>
</dbReference>
<protein>
    <submittedName>
        <fullName evidence="1">Uncharacterized protein</fullName>
    </submittedName>
</protein>
<organism evidence="1 2">
    <name type="scientific">Ancylostoma caninum</name>
    <name type="common">Dog hookworm</name>
    <dbReference type="NCBI Taxonomy" id="29170"/>
    <lineage>
        <taxon>Eukaryota</taxon>
        <taxon>Metazoa</taxon>
        <taxon>Ecdysozoa</taxon>
        <taxon>Nematoda</taxon>
        <taxon>Chromadorea</taxon>
        <taxon>Rhabditida</taxon>
        <taxon>Rhabditina</taxon>
        <taxon>Rhabditomorpha</taxon>
        <taxon>Strongyloidea</taxon>
        <taxon>Ancylostomatidae</taxon>
        <taxon>Ancylostomatinae</taxon>
        <taxon>Ancylostoma</taxon>
    </lineage>
</organism>
<evidence type="ECO:0000313" key="2">
    <source>
        <dbReference type="Proteomes" id="UP000252519"/>
    </source>
</evidence>
<name>A0A368H5W6_ANCCA</name>
<dbReference type="GO" id="GO:0003676">
    <property type="term" value="F:nucleic acid binding"/>
    <property type="evidence" value="ECO:0007669"/>
    <property type="project" value="InterPro"/>
</dbReference>
<dbReference type="OrthoDB" id="5857894at2759"/>
<dbReference type="AlphaFoldDB" id="A0A368H5W6"/>
<comment type="caution">
    <text evidence="1">The sequence shown here is derived from an EMBL/GenBank/DDBJ whole genome shotgun (WGS) entry which is preliminary data.</text>
</comment>
<keyword evidence="2" id="KW-1185">Reference proteome</keyword>
<proteinExistence type="predicted"/>
<evidence type="ECO:0000313" key="1">
    <source>
        <dbReference type="EMBL" id="RCN51148.1"/>
    </source>
</evidence>